<sequence>MYSLIRTCELNGVEPWAYLREVLTRIADGWPQKRLAELLPQNWSPDAVASAA</sequence>
<dbReference type="EMBL" id="PVNK01000211">
    <property type="protein sequence ID" value="PRP92413.1"/>
    <property type="molecule type" value="Genomic_DNA"/>
</dbReference>
<feature type="domain" description="Transposase IS66 C-terminal" evidence="1">
    <location>
        <begin position="3"/>
        <end position="40"/>
    </location>
</feature>
<proteinExistence type="predicted"/>
<dbReference type="Pfam" id="PF13817">
    <property type="entry name" value="DDE_Tnp_IS66_C"/>
    <property type="match status" value="1"/>
</dbReference>
<dbReference type="RefSeq" id="WP_258183006.1">
    <property type="nucleotide sequence ID" value="NZ_PVNK01000211.1"/>
</dbReference>
<evidence type="ECO:0000313" key="3">
    <source>
        <dbReference type="Proteomes" id="UP000237968"/>
    </source>
</evidence>
<evidence type="ECO:0000259" key="1">
    <source>
        <dbReference type="Pfam" id="PF13817"/>
    </source>
</evidence>
<evidence type="ECO:0000313" key="2">
    <source>
        <dbReference type="EMBL" id="PRP92413.1"/>
    </source>
</evidence>
<name>A0A2S9XHS3_9BACT</name>
<accession>A0A2S9XHS3</accession>
<dbReference type="AlphaFoldDB" id="A0A2S9XHS3"/>
<comment type="caution">
    <text evidence="2">The sequence shown here is derived from an EMBL/GenBank/DDBJ whole genome shotgun (WGS) entry which is preliminary data.</text>
</comment>
<reference evidence="2 3" key="1">
    <citation type="submission" date="2018-03" db="EMBL/GenBank/DDBJ databases">
        <title>Draft Genome Sequences of the Obligatory Marine Myxobacteria Enhygromyxa salina SWB005.</title>
        <authorList>
            <person name="Poehlein A."/>
            <person name="Moghaddam J.A."/>
            <person name="Harms H."/>
            <person name="Alanjari M."/>
            <person name="Koenig G.M."/>
            <person name="Daniel R."/>
            <person name="Schaeberle T.F."/>
        </authorList>
    </citation>
    <scope>NUCLEOTIDE SEQUENCE [LARGE SCALE GENOMIC DNA]</scope>
    <source>
        <strain evidence="2 3">SWB005</strain>
    </source>
</reference>
<protein>
    <recommendedName>
        <fullName evidence="1">Transposase IS66 C-terminal domain-containing protein</fullName>
    </recommendedName>
</protein>
<gene>
    <name evidence="2" type="ORF">ENSA5_49210</name>
</gene>
<keyword evidence="3" id="KW-1185">Reference proteome</keyword>
<dbReference type="InterPro" id="IPR039552">
    <property type="entry name" value="IS66_C"/>
</dbReference>
<organism evidence="2 3">
    <name type="scientific">Enhygromyxa salina</name>
    <dbReference type="NCBI Taxonomy" id="215803"/>
    <lineage>
        <taxon>Bacteria</taxon>
        <taxon>Pseudomonadati</taxon>
        <taxon>Myxococcota</taxon>
        <taxon>Polyangia</taxon>
        <taxon>Nannocystales</taxon>
        <taxon>Nannocystaceae</taxon>
        <taxon>Enhygromyxa</taxon>
    </lineage>
</organism>
<dbReference type="Proteomes" id="UP000237968">
    <property type="component" value="Unassembled WGS sequence"/>
</dbReference>